<organism evidence="1 2">
    <name type="scientific">Prorocentrum cordatum</name>
    <dbReference type="NCBI Taxonomy" id="2364126"/>
    <lineage>
        <taxon>Eukaryota</taxon>
        <taxon>Sar</taxon>
        <taxon>Alveolata</taxon>
        <taxon>Dinophyceae</taxon>
        <taxon>Prorocentrales</taxon>
        <taxon>Prorocentraceae</taxon>
        <taxon>Prorocentrum</taxon>
    </lineage>
</organism>
<feature type="non-terminal residue" evidence="1">
    <location>
        <position position="1"/>
    </location>
</feature>
<reference evidence="1" key="1">
    <citation type="submission" date="2023-10" db="EMBL/GenBank/DDBJ databases">
        <authorList>
            <person name="Chen Y."/>
            <person name="Shah S."/>
            <person name="Dougan E. K."/>
            <person name="Thang M."/>
            <person name="Chan C."/>
        </authorList>
    </citation>
    <scope>NUCLEOTIDE SEQUENCE [LARGE SCALE GENOMIC DNA]</scope>
</reference>
<name>A0ABN9S7M0_9DINO</name>
<comment type="caution">
    <text evidence="1">The sequence shown here is derived from an EMBL/GenBank/DDBJ whole genome shotgun (WGS) entry which is preliminary data.</text>
</comment>
<keyword evidence="2" id="KW-1185">Reference proteome</keyword>
<gene>
    <name evidence="1" type="ORF">PCOR1329_LOCUS27289</name>
</gene>
<sequence length="155" mass="16618">DVHARLALLGASGGAPRVRACASALRALGCGGELRPGEGHPTPLRPCPDERLREWSRAEEHCERRATRWALRHCAQEVAALGVQWGAELRLLQAELDFRGRRPAAGAGARARAGRAATAEKTRARAEGVRFGTTRLCAEPASDLPSKASFFPDCS</sequence>
<dbReference type="Proteomes" id="UP001189429">
    <property type="component" value="Unassembled WGS sequence"/>
</dbReference>
<protein>
    <submittedName>
        <fullName evidence="1">Uncharacterized protein</fullName>
    </submittedName>
</protein>
<accession>A0ABN9S7M0</accession>
<proteinExistence type="predicted"/>
<dbReference type="EMBL" id="CAUYUJ010009868">
    <property type="protein sequence ID" value="CAK0827873.1"/>
    <property type="molecule type" value="Genomic_DNA"/>
</dbReference>
<evidence type="ECO:0000313" key="1">
    <source>
        <dbReference type="EMBL" id="CAK0827873.1"/>
    </source>
</evidence>
<evidence type="ECO:0000313" key="2">
    <source>
        <dbReference type="Proteomes" id="UP001189429"/>
    </source>
</evidence>